<feature type="transmembrane region" description="Helical" evidence="6">
    <location>
        <begin position="183"/>
        <end position="201"/>
    </location>
</feature>
<feature type="transmembrane region" description="Helical" evidence="6">
    <location>
        <begin position="159"/>
        <end position="177"/>
    </location>
</feature>
<evidence type="ECO:0000256" key="4">
    <source>
        <dbReference type="ARBA" id="ARBA00022989"/>
    </source>
</evidence>
<dbReference type="InterPro" id="IPR005115">
    <property type="entry name" value="Gly_transporter"/>
</dbReference>
<dbReference type="Pfam" id="PF03458">
    <property type="entry name" value="Gly_transporter"/>
    <property type="match status" value="2"/>
</dbReference>
<name>A0AAP2RE21_9EURY</name>
<organism evidence="8 9">
    <name type="scientific">Methanooceanicella nereidis</name>
    <dbReference type="NCBI Taxonomy" id="2052831"/>
    <lineage>
        <taxon>Archaea</taxon>
        <taxon>Methanobacteriati</taxon>
        <taxon>Methanobacteriota</taxon>
        <taxon>Stenosarchaea group</taxon>
        <taxon>Methanomicrobia</taxon>
        <taxon>Methanocellales</taxon>
        <taxon>Methanocellaceae</taxon>
        <taxon>Methanooceanicella</taxon>
    </lineage>
</organism>
<dbReference type="GO" id="GO:0005886">
    <property type="term" value="C:plasma membrane"/>
    <property type="evidence" value="ECO:0007669"/>
    <property type="project" value="UniProtKB-SubCell"/>
</dbReference>
<feature type="transmembrane region" description="Helical" evidence="6">
    <location>
        <begin position="31"/>
        <end position="49"/>
    </location>
</feature>
<evidence type="ECO:0000259" key="7">
    <source>
        <dbReference type="Pfam" id="PF03458"/>
    </source>
</evidence>
<reference evidence="8 9" key="1">
    <citation type="submission" date="2017-11" db="EMBL/GenBank/DDBJ databases">
        <title>Isolation and Characterization of Family Methanocellaceae Species from Potential Methane Hydrate Area Offshore Southwestern Taiwan.</title>
        <authorList>
            <person name="Zhang W.-L."/>
            <person name="Chen W.-C."/>
            <person name="Lai M.-C."/>
            <person name="Chen S.-C."/>
        </authorList>
    </citation>
    <scope>NUCLEOTIDE SEQUENCE [LARGE SCALE GENOMIC DNA]</scope>
    <source>
        <strain evidence="8 9">CWC-04</strain>
    </source>
</reference>
<evidence type="ECO:0000313" key="9">
    <source>
        <dbReference type="Proteomes" id="UP001320159"/>
    </source>
</evidence>
<dbReference type="PANTHER" id="PTHR30506">
    <property type="entry name" value="INNER MEMBRANE PROTEIN"/>
    <property type="match status" value="1"/>
</dbReference>
<keyword evidence="4 6" id="KW-1133">Transmembrane helix</keyword>
<evidence type="ECO:0000313" key="8">
    <source>
        <dbReference type="EMBL" id="MCD1295071.1"/>
    </source>
</evidence>
<feature type="transmembrane region" description="Helical" evidence="6">
    <location>
        <begin position="6"/>
        <end position="24"/>
    </location>
</feature>
<keyword evidence="9" id="KW-1185">Reference proteome</keyword>
<gene>
    <name evidence="8" type="ORF">CUJ83_08680</name>
</gene>
<feature type="transmembrane region" description="Helical" evidence="6">
    <location>
        <begin position="126"/>
        <end position="147"/>
    </location>
</feature>
<comment type="caution">
    <text evidence="8">The sequence shown here is derived from an EMBL/GenBank/DDBJ whole genome shotgun (WGS) entry which is preliminary data.</text>
</comment>
<evidence type="ECO:0000256" key="1">
    <source>
        <dbReference type="ARBA" id="ARBA00004651"/>
    </source>
</evidence>
<feature type="domain" description="Glycine transporter" evidence="7">
    <location>
        <begin position="9"/>
        <end position="80"/>
    </location>
</feature>
<keyword evidence="3 6" id="KW-0812">Transmembrane</keyword>
<keyword evidence="5 6" id="KW-0472">Membrane</keyword>
<sequence length="209" mass="22442">MIEQFIFEFFAAIGTIAFAVSGAFKGIRHRLDVLGVLVLAFVTAIGGGLVRDALLHRTPAVFIDIWPALFALVGCLLALLSNMLSKERILSWTNPESRTFLILDAIGLAAFTVTGAKLGAVSGLNIFGIILLAAITGVGGGVIRDMLVGEIPLVLNADFYATATLIGGFVFGVLYMYNFATPWPSILSFIVTLSLRLLAIWRGWKLPVL</sequence>
<accession>A0AAP2RE21</accession>
<protein>
    <recommendedName>
        <fullName evidence="7">Glycine transporter domain-containing protein</fullName>
    </recommendedName>
</protein>
<evidence type="ECO:0000256" key="6">
    <source>
        <dbReference type="SAM" id="Phobius"/>
    </source>
</evidence>
<evidence type="ECO:0000256" key="3">
    <source>
        <dbReference type="ARBA" id="ARBA00022692"/>
    </source>
</evidence>
<comment type="subcellular location">
    <subcellularLocation>
        <location evidence="1">Cell membrane</location>
        <topology evidence="1">Multi-pass membrane protein</topology>
    </subcellularLocation>
</comment>
<feature type="transmembrane region" description="Helical" evidence="6">
    <location>
        <begin position="61"/>
        <end position="80"/>
    </location>
</feature>
<dbReference type="Proteomes" id="UP001320159">
    <property type="component" value="Unassembled WGS sequence"/>
</dbReference>
<dbReference type="AlphaFoldDB" id="A0AAP2RE21"/>
<feature type="domain" description="Glycine transporter" evidence="7">
    <location>
        <begin position="102"/>
        <end position="174"/>
    </location>
</feature>
<keyword evidence="2" id="KW-1003">Cell membrane</keyword>
<evidence type="ECO:0000256" key="2">
    <source>
        <dbReference type="ARBA" id="ARBA00022475"/>
    </source>
</evidence>
<proteinExistence type="predicted"/>
<dbReference type="PANTHER" id="PTHR30506:SF3">
    <property type="entry name" value="UPF0126 INNER MEMBRANE PROTEIN YADS-RELATED"/>
    <property type="match status" value="1"/>
</dbReference>
<evidence type="ECO:0000256" key="5">
    <source>
        <dbReference type="ARBA" id="ARBA00023136"/>
    </source>
</evidence>
<dbReference type="EMBL" id="PGCK01000006">
    <property type="protein sequence ID" value="MCD1295071.1"/>
    <property type="molecule type" value="Genomic_DNA"/>
</dbReference>